<feature type="compositionally biased region" description="Pro residues" evidence="3">
    <location>
        <begin position="36"/>
        <end position="50"/>
    </location>
</feature>
<reference evidence="6 8" key="2">
    <citation type="journal article" date="2011" name="Mol. Biol. Evol.">
        <title>Comparative genomic analysis of fruiting body formation in Myxococcales.</title>
        <authorList>
            <person name="Huntley S."/>
            <person name="Hamann N."/>
            <person name="Wegener-Feldbrugge S."/>
            <person name="Treuner-Lange A."/>
            <person name="Kube M."/>
            <person name="Reinhardt R."/>
            <person name="Klages S."/>
            <person name="Muller R."/>
            <person name="Ronning C.M."/>
            <person name="Nierman W.C."/>
            <person name="Sogaard-Andersen L."/>
        </authorList>
    </citation>
    <scope>NUCLEOTIDE SEQUENCE [LARGE SCALE GENOMIC DNA]</scope>
    <source>
        <strain evidence="6 8">DW4/3-1</strain>
    </source>
</reference>
<dbReference type="EMBL" id="AAMD01000049">
    <property type="protein sequence ID" value="EAU66678.1"/>
    <property type="molecule type" value="Genomic_DNA"/>
</dbReference>
<organism evidence="7 9">
    <name type="scientific">Stigmatella aurantiaca (strain DW4/3-1)</name>
    <dbReference type="NCBI Taxonomy" id="378806"/>
    <lineage>
        <taxon>Bacteria</taxon>
        <taxon>Pseudomonadati</taxon>
        <taxon>Myxococcota</taxon>
        <taxon>Myxococcia</taxon>
        <taxon>Myxococcales</taxon>
        <taxon>Cystobacterineae</taxon>
        <taxon>Archangiaceae</taxon>
        <taxon>Stigmatella</taxon>
    </lineage>
</organism>
<keyword evidence="8" id="KW-1185">Reference proteome</keyword>
<protein>
    <submittedName>
        <fullName evidence="7">Outer membrane protein, OMP85 family</fullName>
    </submittedName>
</protein>
<dbReference type="Proteomes" id="UP000001351">
    <property type="component" value="Chromosome"/>
</dbReference>
<dbReference type="InterPro" id="IPR000184">
    <property type="entry name" value="Bac_surfAg_D15"/>
</dbReference>
<accession>Q092P1</accession>
<evidence type="ECO:0000256" key="2">
    <source>
        <dbReference type="ARBA" id="ARBA00023136"/>
    </source>
</evidence>
<evidence type="ECO:0000313" key="6">
    <source>
        <dbReference type="EMBL" id="ADO70750.1"/>
    </source>
</evidence>
<dbReference type="Gene3D" id="2.40.160.50">
    <property type="entry name" value="membrane protein fhac: a member of the omp85/tpsb transporter family"/>
    <property type="match status" value="1"/>
</dbReference>
<sequence>MRWNPLRVSLHGPWSRPLFALTTCLVLGSTAVQANEPPPDARLETPPAPESPLVEPSQEPASEPPHTPAPAPRTGWDLQGLPIINFNTDEGFGYGALVMLVDRADGTYEPFRYSLLAQFFQTTRQVASHMLIFDAPQFLGSPWRVGVEAAYNRTRFAPYYGLGNTSERVAEYATCEDRDALKDNPDLCPGNPDFRGLRYYTYDLKSLPRLRLNLRRAVARSWNLFLGYRFRPDRVVPRYTSDDLGQSGDSKLIEDAKAGLLEGFEEGVPARIPARTSELLAGMQYDTRDIEASPSSGMFHELSLRGGAGPLGSEFDYWGATLHARFYLPVIPGSRRLVAGGRVLFDVMGGEVPFTLLPFFGGLEGKDGLGGVYSARGLLLRRFQGPAKLLLNGELRWTALTRELLGQQFGFTFVGFVDSGRVWNDLHFQEGGGLKASAGGGLRIAWNREFVIRVDYGVGLSESTSGFYLDFGQLF</sequence>
<feature type="domain" description="Bacterial surface antigen (D15)" evidence="5">
    <location>
        <begin position="135"/>
        <end position="474"/>
    </location>
</feature>
<dbReference type="RefSeq" id="WP_002613731.1">
    <property type="nucleotide sequence ID" value="NC_014623.1"/>
</dbReference>
<feature type="region of interest" description="Disordered" evidence="3">
    <location>
        <begin position="33"/>
        <end position="74"/>
    </location>
</feature>
<evidence type="ECO:0000256" key="3">
    <source>
        <dbReference type="SAM" id="MobiDB-lite"/>
    </source>
</evidence>
<evidence type="ECO:0000313" key="9">
    <source>
        <dbReference type="Proteomes" id="UP000032702"/>
    </source>
</evidence>
<dbReference type="AlphaFoldDB" id="Q092P1"/>
<dbReference type="Pfam" id="PF01103">
    <property type="entry name" value="Omp85"/>
    <property type="match status" value="1"/>
</dbReference>
<feature type="compositionally biased region" description="Pro residues" evidence="3">
    <location>
        <begin position="62"/>
        <end position="71"/>
    </location>
</feature>
<evidence type="ECO:0000313" key="7">
    <source>
        <dbReference type="EMBL" id="EAU66678.1"/>
    </source>
</evidence>
<gene>
    <name evidence="6" type="ordered locus">STAUR_2958</name>
    <name evidence="7" type="ORF">STIAU_4274</name>
</gene>
<keyword evidence="2" id="KW-0472">Membrane</keyword>
<dbReference type="PANTHER" id="PTHR34597:SF3">
    <property type="entry name" value="OUTER MEMBRANE TRANSPORTER CDIB"/>
    <property type="match status" value="1"/>
</dbReference>
<dbReference type="GO" id="GO:0008320">
    <property type="term" value="F:protein transmembrane transporter activity"/>
    <property type="evidence" value="ECO:0007669"/>
    <property type="project" value="TreeGrafter"/>
</dbReference>
<keyword evidence="4" id="KW-0732">Signal</keyword>
<dbReference type="GO" id="GO:0046819">
    <property type="term" value="P:protein secretion by the type V secretion system"/>
    <property type="evidence" value="ECO:0007669"/>
    <property type="project" value="TreeGrafter"/>
</dbReference>
<dbReference type="Proteomes" id="UP000032702">
    <property type="component" value="Unassembled WGS sequence"/>
</dbReference>
<dbReference type="NCBIfam" id="NF047779">
    <property type="entry name" value="Omp85_fam"/>
    <property type="match status" value="1"/>
</dbReference>
<proteinExistence type="predicted"/>
<dbReference type="PANTHER" id="PTHR34597">
    <property type="entry name" value="SLR1661 PROTEIN"/>
    <property type="match status" value="1"/>
</dbReference>
<dbReference type="OrthoDB" id="333971at2"/>
<dbReference type="HOGENOM" id="CLU_634351_0_0_7"/>
<dbReference type="GO" id="GO:0098046">
    <property type="term" value="C:type V protein secretion system complex"/>
    <property type="evidence" value="ECO:0007669"/>
    <property type="project" value="TreeGrafter"/>
</dbReference>
<dbReference type="eggNOG" id="COG4775">
    <property type="taxonomic scope" value="Bacteria"/>
</dbReference>
<name>Q092P1_STIAD</name>
<evidence type="ECO:0000256" key="4">
    <source>
        <dbReference type="SAM" id="SignalP"/>
    </source>
</evidence>
<feature type="chain" id="PRO_5010840246" evidence="4">
    <location>
        <begin position="35"/>
        <end position="475"/>
    </location>
</feature>
<dbReference type="GO" id="GO:0019867">
    <property type="term" value="C:outer membrane"/>
    <property type="evidence" value="ECO:0007669"/>
    <property type="project" value="InterPro"/>
</dbReference>
<evidence type="ECO:0000256" key="1">
    <source>
        <dbReference type="ARBA" id="ARBA00004370"/>
    </source>
</evidence>
<evidence type="ECO:0000313" key="8">
    <source>
        <dbReference type="Proteomes" id="UP000001351"/>
    </source>
</evidence>
<dbReference type="STRING" id="378806.STAUR_2958"/>
<dbReference type="InterPro" id="IPR051544">
    <property type="entry name" value="TPS_OM_transporter"/>
</dbReference>
<dbReference type="EMBL" id="CP002271">
    <property type="protein sequence ID" value="ADO70750.1"/>
    <property type="molecule type" value="Genomic_DNA"/>
</dbReference>
<comment type="subcellular location">
    <subcellularLocation>
        <location evidence="1">Membrane</location>
    </subcellularLocation>
</comment>
<evidence type="ECO:0000259" key="5">
    <source>
        <dbReference type="Pfam" id="PF01103"/>
    </source>
</evidence>
<dbReference type="KEGG" id="sur:STAUR_2958"/>
<reference evidence="7 9" key="1">
    <citation type="submission" date="2006-04" db="EMBL/GenBank/DDBJ databases">
        <authorList>
            <person name="Nierman W.C."/>
        </authorList>
    </citation>
    <scope>NUCLEOTIDE SEQUENCE [LARGE SCALE GENOMIC DNA]</scope>
    <source>
        <strain evidence="7 9">DW4/3-1</strain>
    </source>
</reference>
<feature type="signal peptide" evidence="4">
    <location>
        <begin position="1"/>
        <end position="34"/>
    </location>
</feature>